<dbReference type="PANTHER" id="PTHR42044:SF2">
    <property type="entry name" value="DUF676 DOMAIN-CONTAINING PROTEIN"/>
    <property type="match status" value="1"/>
</dbReference>
<name>A0A9P9JZ15_FUSSL</name>
<evidence type="ECO:0000313" key="1">
    <source>
        <dbReference type="EMBL" id="KAH7234044.1"/>
    </source>
</evidence>
<accession>A0A9P9JZ15</accession>
<dbReference type="AlphaFoldDB" id="A0A9P9JZ15"/>
<reference evidence="1" key="1">
    <citation type="journal article" date="2021" name="Nat. Commun.">
        <title>Genetic determinants of endophytism in the Arabidopsis root mycobiome.</title>
        <authorList>
            <person name="Mesny F."/>
            <person name="Miyauchi S."/>
            <person name="Thiergart T."/>
            <person name="Pickel B."/>
            <person name="Atanasova L."/>
            <person name="Karlsson M."/>
            <person name="Huettel B."/>
            <person name="Barry K.W."/>
            <person name="Haridas S."/>
            <person name="Chen C."/>
            <person name="Bauer D."/>
            <person name="Andreopoulos W."/>
            <person name="Pangilinan J."/>
            <person name="LaButti K."/>
            <person name="Riley R."/>
            <person name="Lipzen A."/>
            <person name="Clum A."/>
            <person name="Drula E."/>
            <person name="Henrissat B."/>
            <person name="Kohler A."/>
            <person name="Grigoriev I.V."/>
            <person name="Martin F.M."/>
            <person name="Hacquard S."/>
        </authorList>
    </citation>
    <scope>NUCLEOTIDE SEQUENCE</scope>
    <source>
        <strain evidence="1">FSSC 5 MPI-SDFR-AT-0091</strain>
    </source>
</reference>
<dbReference type="Gene3D" id="3.40.50.1820">
    <property type="entry name" value="alpha/beta hydrolase"/>
    <property type="match status" value="1"/>
</dbReference>
<protein>
    <submittedName>
        <fullName evidence="1">Uncharacterized protein</fullName>
    </submittedName>
</protein>
<dbReference type="InterPro" id="IPR029058">
    <property type="entry name" value="AB_hydrolase_fold"/>
</dbReference>
<sequence length="454" mass="51099">MNERLKRLTELPVVRGAIGAAGYAFRQASRAATAIVGTAFAKLSDPDKNLATAEEILRRVGGDSFRSLLSRVTQRTEQEALRIWRGIFTNDANEQTLAFILEHKSDLASFLIDLIEPTKLYATALSRDGIPNGQNSHGRYNPYNELNLEVAMNRHTVICQLQRLAKSLSHVFLMGQQGMSLDQLLMNTTLRSDFDGNGIVILPPALTITAPDNPDQHGEQWLFVNGICGEYFWLQLYCEKLRDTFNRDIRGVFNRSDGILWDVIECAGERDTNGRENTLIQRTPSSMAAQRVLSRELSAALQNESSNGYIVMIAYSQGCLLLRLVLQDFVRNNAHQNAMRERLMVFTFGNPSIDWMGTHEGGRIRLCEYVQHTEHFANERDFVARLGVLKSTEEGDLRDLGYLDENQNSLLFINRNRDWIGHLFGTQYSLRAQEYVDGNTSRLLACAGGQAMAG</sequence>
<gene>
    <name evidence="1" type="ORF">B0J15DRAFT_571574</name>
</gene>
<dbReference type="Proteomes" id="UP000736672">
    <property type="component" value="Unassembled WGS sequence"/>
</dbReference>
<dbReference type="OrthoDB" id="202545at2759"/>
<comment type="caution">
    <text evidence="1">The sequence shown here is derived from an EMBL/GenBank/DDBJ whole genome shotgun (WGS) entry which is preliminary data.</text>
</comment>
<keyword evidence="2" id="KW-1185">Reference proteome</keyword>
<proteinExistence type="predicted"/>
<organism evidence="1 2">
    <name type="scientific">Fusarium solani</name>
    <name type="common">Filamentous fungus</name>
    <dbReference type="NCBI Taxonomy" id="169388"/>
    <lineage>
        <taxon>Eukaryota</taxon>
        <taxon>Fungi</taxon>
        <taxon>Dikarya</taxon>
        <taxon>Ascomycota</taxon>
        <taxon>Pezizomycotina</taxon>
        <taxon>Sordariomycetes</taxon>
        <taxon>Hypocreomycetidae</taxon>
        <taxon>Hypocreales</taxon>
        <taxon>Nectriaceae</taxon>
        <taxon>Fusarium</taxon>
        <taxon>Fusarium solani species complex</taxon>
    </lineage>
</organism>
<evidence type="ECO:0000313" key="2">
    <source>
        <dbReference type="Proteomes" id="UP000736672"/>
    </source>
</evidence>
<dbReference type="PANTHER" id="PTHR42044">
    <property type="entry name" value="DUF676 DOMAIN-CONTAINING PROTEIN-RELATED"/>
    <property type="match status" value="1"/>
</dbReference>
<dbReference type="EMBL" id="JAGTJS010000027">
    <property type="protein sequence ID" value="KAH7234044.1"/>
    <property type="molecule type" value="Genomic_DNA"/>
</dbReference>